<dbReference type="Proteomes" id="UP001156940">
    <property type="component" value="Unassembled WGS sequence"/>
</dbReference>
<dbReference type="InterPro" id="IPR051205">
    <property type="entry name" value="UbiH/COQ6_monooxygenase"/>
</dbReference>
<accession>A0ABT6JA50</accession>
<dbReference type="NCBIfam" id="TIGR01988">
    <property type="entry name" value="Ubi-OHases"/>
    <property type="match status" value="1"/>
</dbReference>
<dbReference type="SUPFAM" id="SSF51905">
    <property type="entry name" value="FAD/NAD(P)-binding domain"/>
    <property type="match status" value="1"/>
</dbReference>
<dbReference type="Pfam" id="PF01494">
    <property type="entry name" value="FAD_binding_3"/>
    <property type="match status" value="1"/>
</dbReference>
<feature type="domain" description="FAD-binding" evidence="8">
    <location>
        <begin position="2"/>
        <end position="336"/>
    </location>
</feature>
<comment type="cofactor">
    <cofactor evidence="1">
        <name>FAD</name>
        <dbReference type="ChEBI" id="CHEBI:57692"/>
    </cofactor>
</comment>
<dbReference type="InterPro" id="IPR002938">
    <property type="entry name" value="FAD-bd"/>
</dbReference>
<name>A0ABT6JA50_9GAMM</name>
<sequence length="410" mass="43734">METDVIVVGAGPAGLCLARALAELGLRVDILERQQAAAIAEPAFDGREIALTHGSMRLLRELGVWRHIPEAEVAPLRAARVMDGSDGGGFRIDHGRTGHVQLGSLVANHLIRAAAWAAVDGSGSIRTHAGVSVACVDTDQAGARVRLGDGRVFGGRLLVAADSRFSETRRALGIAVESHDFGRSMLVCRMTHAEPHQGTAWEWFGRGQTRALLPLREARTSSVVLTVTGAEAARLRAMPAGAFAGEVHARFEGRLGAMALASTVHAYPLVATWARRFIGPRFALVGDAAFGMHPVTAHGFNLGLASVERLAQAVRDSLACHGDPAHPVLLARYQRRHRAGSLPLYLGTRFVAGLYTDDRPAAQPLRRAVMETGARLAPLRRALAAGLMDDGPVDPPLAQRLYRGVRLLAP</sequence>
<dbReference type="NCBIfam" id="NF006593">
    <property type="entry name" value="PRK09126.1"/>
    <property type="match status" value="1"/>
</dbReference>
<evidence type="ECO:0000313" key="10">
    <source>
        <dbReference type="Proteomes" id="UP001156940"/>
    </source>
</evidence>
<organism evidence="9 10">
    <name type="scientific">Luteimonas endophytica</name>
    <dbReference type="NCBI Taxonomy" id="3042023"/>
    <lineage>
        <taxon>Bacteria</taxon>
        <taxon>Pseudomonadati</taxon>
        <taxon>Pseudomonadota</taxon>
        <taxon>Gammaproteobacteria</taxon>
        <taxon>Lysobacterales</taxon>
        <taxon>Lysobacteraceae</taxon>
        <taxon>Luteimonas</taxon>
    </lineage>
</organism>
<dbReference type="PRINTS" id="PR00420">
    <property type="entry name" value="RNGMNOXGNASE"/>
</dbReference>
<comment type="pathway">
    <text evidence="2">Cofactor biosynthesis; ubiquinone biosynthesis.</text>
</comment>
<gene>
    <name evidence="9" type="primary">ubiM</name>
    <name evidence="9" type="ORF">QFW77_11940</name>
</gene>
<evidence type="ECO:0000256" key="1">
    <source>
        <dbReference type="ARBA" id="ARBA00001974"/>
    </source>
</evidence>
<dbReference type="RefSeq" id="WP_280574945.1">
    <property type="nucleotide sequence ID" value="NZ_JARXRM010000035.1"/>
</dbReference>
<comment type="similarity">
    <text evidence="3">Belongs to the UbiH/COQ6 family.</text>
</comment>
<dbReference type="Gene3D" id="3.50.50.60">
    <property type="entry name" value="FAD/NAD(P)-binding domain"/>
    <property type="match status" value="2"/>
</dbReference>
<dbReference type="InterPro" id="IPR010971">
    <property type="entry name" value="UbiH/COQ6"/>
</dbReference>
<evidence type="ECO:0000256" key="5">
    <source>
        <dbReference type="ARBA" id="ARBA00022827"/>
    </source>
</evidence>
<dbReference type="InterPro" id="IPR036188">
    <property type="entry name" value="FAD/NAD-bd_sf"/>
</dbReference>
<keyword evidence="6" id="KW-0560">Oxidoreductase</keyword>
<keyword evidence="10" id="KW-1185">Reference proteome</keyword>
<dbReference type="PANTHER" id="PTHR43876">
    <property type="entry name" value="UBIQUINONE BIOSYNTHESIS MONOOXYGENASE COQ6, MITOCHONDRIAL"/>
    <property type="match status" value="1"/>
</dbReference>
<evidence type="ECO:0000256" key="6">
    <source>
        <dbReference type="ARBA" id="ARBA00023002"/>
    </source>
</evidence>
<keyword evidence="7" id="KW-0503">Monooxygenase</keyword>
<comment type="caution">
    <text evidence="9">The sequence shown here is derived from an EMBL/GenBank/DDBJ whole genome shotgun (WGS) entry which is preliminary data.</text>
</comment>
<evidence type="ECO:0000256" key="3">
    <source>
        <dbReference type="ARBA" id="ARBA00005349"/>
    </source>
</evidence>
<evidence type="ECO:0000313" key="9">
    <source>
        <dbReference type="EMBL" id="MDH5823698.1"/>
    </source>
</evidence>
<protein>
    <submittedName>
        <fullName evidence="9">5-demethoxyubiquinol-8 5-hydroxylase UbiM</fullName>
    </submittedName>
</protein>
<evidence type="ECO:0000256" key="2">
    <source>
        <dbReference type="ARBA" id="ARBA00004749"/>
    </source>
</evidence>
<keyword evidence="5" id="KW-0274">FAD</keyword>
<reference evidence="9 10" key="1">
    <citation type="submission" date="2023-04" db="EMBL/GenBank/DDBJ databases">
        <title>Luteimonas endophyticus RD2P54.</title>
        <authorList>
            <person name="Sun J.-Q."/>
        </authorList>
    </citation>
    <scope>NUCLEOTIDE SEQUENCE [LARGE SCALE GENOMIC DNA]</scope>
    <source>
        <strain evidence="9 10">RD2P54</strain>
    </source>
</reference>
<evidence type="ECO:0000259" key="8">
    <source>
        <dbReference type="Pfam" id="PF01494"/>
    </source>
</evidence>
<dbReference type="EMBL" id="JARXRM010000035">
    <property type="protein sequence ID" value="MDH5823698.1"/>
    <property type="molecule type" value="Genomic_DNA"/>
</dbReference>
<dbReference type="PANTHER" id="PTHR43876:SF25">
    <property type="entry name" value="MONOOXYGENASE NMA2164"/>
    <property type="match status" value="1"/>
</dbReference>
<keyword evidence="4" id="KW-0285">Flavoprotein</keyword>
<evidence type="ECO:0000256" key="7">
    <source>
        <dbReference type="ARBA" id="ARBA00023033"/>
    </source>
</evidence>
<evidence type="ECO:0000256" key="4">
    <source>
        <dbReference type="ARBA" id="ARBA00022630"/>
    </source>
</evidence>
<proteinExistence type="inferred from homology"/>